<dbReference type="SMART" id="SM00181">
    <property type="entry name" value="EGF"/>
    <property type="match status" value="1"/>
</dbReference>
<keyword evidence="4" id="KW-0472">Membrane</keyword>
<evidence type="ECO:0000256" key="1">
    <source>
        <dbReference type="ARBA" id="ARBA00022729"/>
    </source>
</evidence>
<keyword evidence="1 5" id="KW-0732">Signal</keyword>
<dbReference type="Gene3D" id="2.10.25.10">
    <property type="entry name" value="Laminin"/>
    <property type="match status" value="1"/>
</dbReference>
<proteinExistence type="predicted"/>
<protein>
    <recommendedName>
        <fullName evidence="10">EGF-like domain-containing protein</fullName>
    </recommendedName>
</protein>
<evidence type="ECO:0000313" key="8">
    <source>
        <dbReference type="EnsemblMetazoa" id="G16719.1:cds"/>
    </source>
</evidence>
<dbReference type="PROSITE" id="PS50026">
    <property type="entry name" value="EGF_3"/>
    <property type="match status" value="1"/>
</dbReference>
<feature type="chain" id="PRO_5036471361" description="EGF-like domain-containing protein" evidence="5">
    <location>
        <begin position="20"/>
        <end position="257"/>
    </location>
</feature>
<keyword evidence="2 3" id="KW-1015">Disulfide bond</keyword>
<evidence type="ECO:0000259" key="7">
    <source>
        <dbReference type="PROSITE" id="PS51041"/>
    </source>
</evidence>
<evidence type="ECO:0000256" key="2">
    <source>
        <dbReference type="ARBA" id="ARBA00023157"/>
    </source>
</evidence>
<dbReference type="EnsemblMetazoa" id="G16719.1">
    <property type="protein sequence ID" value="G16719.1:cds"/>
    <property type="gene ID" value="G16719"/>
</dbReference>
<comment type="caution">
    <text evidence="3">Lacks conserved residue(s) required for the propagation of feature annotation.</text>
</comment>
<evidence type="ECO:0000313" key="9">
    <source>
        <dbReference type="Proteomes" id="UP000005408"/>
    </source>
</evidence>
<dbReference type="CDD" id="cd00054">
    <property type="entry name" value="EGF_CA"/>
    <property type="match status" value="1"/>
</dbReference>
<reference evidence="8" key="1">
    <citation type="submission" date="2022-08" db="UniProtKB">
        <authorList>
            <consortium name="EnsemblMetazoa"/>
        </authorList>
    </citation>
    <scope>IDENTIFICATION</scope>
    <source>
        <strain evidence="8">05x7-T-G4-1.051#20</strain>
    </source>
</reference>
<evidence type="ECO:0008006" key="10">
    <source>
        <dbReference type="Google" id="ProtNLM"/>
    </source>
</evidence>
<dbReference type="InterPro" id="IPR001881">
    <property type="entry name" value="EGF-like_Ca-bd_dom"/>
</dbReference>
<feature type="signal peptide" evidence="5">
    <location>
        <begin position="1"/>
        <end position="19"/>
    </location>
</feature>
<dbReference type="OMA" id="HVCKRER"/>
<keyword evidence="3" id="KW-0245">EGF-like domain</keyword>
<dbReference type="PROSITE" id="PS51041">
    <property type="entry name" value="EMI"/>
    <property type="match status" value="1"/>
</dbReference>
<keyword evidence="9" id="KW-1185">Reference proteome</keyword>
<name>A0A8W8J201_MAGGI</name>
<organism evidence="8 9">
    <name type="scientific">Magallana gigas</name>
    <name type="common">Pacific oyster</name>
    <name type="synonym">Crassostrea gigas</name>
    <dbReference type="NCBI Taxonomy" id="29159"/>
    <lineage>
        <taxon>Eukaryota</taxon>
        <taxon>Metazoa</taxon>
        <taxon>Spiralia</taxon>
        <taxon>Lophotrochozoa</taxon>
        <taxon>Mollusca</taxon>
        <taxon>Bivalvia</taxon>
        <taxon>Autobranchia</taxon>
        <taxon>Pteriomorphia</taxon>
        <taxon>Ostreida</taxon>
        <taxon>Ostreoidea</taxon>
        <taxon>Ostreidae</taxon>
        <taxon>Magallana</taxon>
    </lineage>
</organism>
<dbReference type="InterPro" id="IPR011489">
    <property type="entry name" value="EMI_domain"/>
</dbReference>
<dbReference type="PROSITE" id="PS01186">
    <property type="entry name" value="EGF_2"/>
    <property type="match status" value="1"/>
</dbReference>
<dbReference type="InterPro" id="IPR000742">
    <property type="entry name" value="EGF"/>
</dbReference>
<dbReference type="PROSITE" id="PS00022">
    <property type="entry name" value="EGF_1"/>
    <property type="match status" value="1"/>
</dbReference>
<dbReference type="Proteomes" id="UP000005408">
    <property type="component" value="Unassembled WGS sequence"/>
</dbReference>
<evidence type="ECO:0000256" key="5">
    <source>
        <dbReference type="SAM" id="SignalP"/>
    </source>
</evidence>
<keyword evidence="4" id="KW-1133">Transmembrane helix</keyword>
<accession>A0A8W8J201</accession>
<keyword evidence="4" id="KW-0812">Transmembrane</keyword>
<dbReference type="Pfam" id="PF00008">
    <property type="entry name" value="EGF"/>
    <property type="match status" value="1"/>
</dbReference>
<dbReference type="AlphaFoldDB" id="A0A8W8J201"/>
<dbReference type="OrthoDB" id="6133584at2759"/>
<evidence type="ECO:0000256" key="4">
    <source>
        <dbReference type="SAM" id="Phobius"/>
    </source>
</evidence>
<evidence type="ECO:0000256" key="3">
    <source>
        <dbReference type="PROSITE-ProRule" id="PRU00076"/>
    </source>
</evidence>
<feature type="domain" description="EGF-like" evidence="6">
    <location>
        <begin position="97"/>
        <end position="132"/>
    </location>
</feature>
<dbReference type="SMART" id="SM00179">
    <property type="entry name" value="EGF_CA"/>
    <property type="match status" value="1"/>
</dbReference>
<feature type="disulfide bond" evidence="3">
    <location>
        <begin position="122"/>
        <end position="131"/>
    </location>
</feature>
<dbReference type="SUPFAM" id="SSF57196">
    <property type="entry name" value="EGF/Laminin"/>
    <property type="match status" value="1"/>
</dbReference>
<feature type="domain" description="EMI" evidence="7">
    <location>
        <begin position="21"/>
        <end position="98"/>
    </location>
</feature>
<evidence type="ECO:0000259" key="6">
    <source>
        <dbReference type="PROSITE" id="PS50026"/>
    </source>
</evidence>
<feature type="transmembrane region" description="Helical" evidence="4">
    <location>
        <begin position="140"/>
        <end position="164"/>
    </location>
</feature>
<sequence length="257" mass="28394">MIRAFFAAGILLMGHDTWGLSGHVCKRERAETYMTSYNQAFLCQERYTTSCGHLDWRRCTRYRVQTCYTPRERYAVRYHVVETCCPGWSDDGTGACNIAYCGSPCKNEGTCSAVEGTPTCICQDGYHGDHCQHERNYWDVWQTVVAILCGILVVMVTAITVYVYRRNRKTKRTRITPVLRSQGHTAGVISPTGVPAGVISPTGIPVGVISPTGVPVQAPDLPHLPSHVMRTATGRAFPHPWGPQVVLPSAPMDCSET</sequence>
<dbReference type="GO" id="GO:0005509">
    <property type="term" value="F:calcium ion binding"/>
    <property type="evidence" value="ECO:0007669"/>
    <property type="project" value="InterPro"/>
</dbReference>
<feature type="disulfide bond" evidence="3">
    <location>
        <begin position="101"/>
        <end position="111"/>
    </location>
</feature>